<protein>
    <submittedName>
        <fullName evidence="3">Outer membrane lipoprotein carrier protein LolA</fullName>
    </submittedName>
</protein>
<evidence type="ECO:0000313" key="3">
    <source>
        <dbReference type="EMBL" id="MCT8331205.1"/>
    </source>
</evidence>
<dbReference type="Pfam" id="PF03548">
    <property type="entry name" value="LolA"/>
    <property type="match status" value="1"/>
</dbReference>
<dbReference type="PANTHER" id="PTHR35869">
    <property type="entry name" value="OUTER-MEMBRANE LIPOPROTEIN CARRIER PROTEIN"/>
    <property type="match status" value="1"/>
</dbReference>
<evidence type="ECO:0000256" key="1">
    <source>
        <dbReference type="ARBA" id="ARBA00022729"/>
    </source>
</evidence>
<feature type="chain" id="PRO_5046231947" evidence="2">
    <location>
        <begin position="19"/>
        <end position="196"/>
    </location>
</feature>
<dbReference type="InterPro" id="IPR029046">
    <property type="entry name" value="LolA/LolB/LppX"/>
</dbReference>
<accession>A0ABT2NUP0</accession>
<keyword evidence="4" id="KW-1185">Reference proteome</keyword>
<comment type="caution">
    <text evidence="3">The sequence shown here is derived from an EMBL/GenBank/DDBJ whole genome shotgun (WGS) entry which is preliminary data.</text>
</comment>
<reference evidence="4" key="1">
    <citation type="submission" date="2023-07" db="EMBL/GenBank/DDBJ databases">
        <title>Defluviimonas sediminis sp. nov., isolated from mangrove sediment.</title>
        <authorList>
            <person name="Liu L."/>
            <person name="Li J."/>
            <person name="Huang Y."/>
            <person name="Pan J."/>
            <person name="Li M."/>
        </authorList>
    </citation>
    <scope>NUCLEOTIDE SEQUENCE [LARGE SCALE GENOMIC DNA]</scope>
    <source>
        <strain evidence="4">FT324</strain>
    </source>
</reference>
<proteinExistence type="predicted"/>
<dbReference type="RefSeq" id="WP_261497324.1">
    <property type="nucleotide sequence ID" value="NZ_JAOCQF010000003.1"/>
</dbReference>
<dbReference type="CDD" id="cd16325">
    <property type="entry name" value="LolA"/>
    <property type="match status" value="1"/>
</dbReference>
<organism evidence="3 4">
    <name type="scientific">Albidovulum sediminis</name>
    <dbReference type="NCBI Taxonomy" id="3066345"/>
    <lineage>
        <taxon>Bacteria</taxon>
        <taxon>Pseudomonadati</taxon>
        <taxon>Pseudomonadota</taxon>
        <taxon>Alphaproteobacteria</taxon>
        <taxon>Rhodobacterales</taxon>
        <taxon>Paracoccaceae</taxon>
        <taxon>Albidovulum</taxon>
    </lineage>
</organism>
<evidence type="ECO:0000256" key="2">
    <source>
        <dbReference type="SAM" id="SignalP"/>
    </source>
</evidence>
<keyword evidence="1 2" id="KW-0732">Signal</keyword>
<keyword evidence="3" id="KW-0449">Lipoprotein</keyword>
<gene>
    <name evidence="3" type="ORF">N5I32_16930</name>
</gene>
<evidence type="ECO:0000313" key="4">
    <source>
        <dbReference type="Proteomes" id="UP001205601"/>
    </source>
</evidence>
<dbReference type="PANTHER" id="PTHR35869:SF1">
    <property type="entry name" value="OUTER-MEMBRANE LIPOPROTEIN CARRIER PROTEIN"/>
    <property type="match status" value="1"/>
</dbReference>
<feature type="signal peptide" evidence="2">
    <location>
        <begin position="1"/>
        <end position="18"/>
    </location>
</feature>
<sequence length="196" mass="21020">MKHVLAALLVLAAGPAAAAKLSLAEISRYLNGLSTAEAAFTQMNADGSVSEGRVLIQRPGRMRFEYTPDATLVLASGGQLAIFDPKSNQPPEQYPLSKTPLNLILGKDIDLTRAKMVVGHAEDGPLTTVIAQDPDHPEYGTLTLAFSADPLALRQWTVTDETGNRTTVVLDDLKTGGKFQPSAFSISYEVNRRGLN</sequence>
<dbReference type="SUPFAM" id="SSF89392">
    <property type="entry name" value="Prokaryotic lipoproteins and lipoprotein localization factors"/>
    <property type="match status" value="1"/>
</dbReference>
<dbReference type="EMBL" id="JAOCQF010000003">
    <property type="protein sequence ID" value="MCT8331205.1"/>
    <property type="molecule type" value="Genomic_DNA"/>
</dbReference>
<dbReference type="Gene3D" id="2.50.20.10">
    <property type="entry name" value="Lipoprotein localisation LolA/LolB/LppX"/>
    <property type="match status" value="1"/>
</dbReference>
<dbReference type="InterPro" id="IPR004564">
    <property type="entry name" value="OM_lipoprot_carrier_LolA-like"/>
</dbReference>
<name>A0ABT2NUP0_9RHOB</name>
<dbReference type="Proteomes" id="UP001205601">
    <property type="component" value="Unassembled WGS sequence"/>
</dbReference>